<protein>
    <submittedName>
        <fullName evidence="1">Uncharacterized protein</fullName>
    </submittedName>
</protein>
<sequence>MERSSSFCNRDPRTMSTNELFASIQGTIEKVIQLVNKMEPDELERLLNGTTHRDEETKELHNQGEDTSCYEVQGNNANSCTSFGLKLHCVGSSQLSISNNLISCELNDSFPHCDNVFVESVHTLVDPIDDRIDSSCKINLCPPSVDTCALSDITLSCRSFPCFDNIPIENVDTLVDPIDDKINSSSKINLCSPSVDTCGLNASSLSSDIDRIVIPLEGYQVIENPLWYNDTLSKDGTLVLEDDSTSIGGVSGQKEEDCQPGKKCVLDPCSWISFHLMLVDQILLMLGQDDKHNLEEFVGTFPYDGKFFLRVHNPFEGPTLRMGNGSFLTPFLYYVFAYDLVDCASYGAMIMEDTWLFLEIESPWYKAFCANNYTNPLAMRTYWLLVLLMFLQGLDSKTNPFQEGEDDNVMDNKDHVKALEELDGHQIKTYNVLKVHPSEEKEESGHVCKWPSHEFKN</sequence>
<organism evidence="1 2">
    <name type="scientific">Solanum tuberosum</name>
    <name type="common">Potato</name>
    <dbReference type="NCBI Taxonomy" id="4113"/>
    <lineage>
        <taxon>Eukaryota</taxon>
        <taxon>Viridiplantae</taxon>
        <taxon>Streptophyta</taxon>
        <taxon>Embryophyta</taxon>
        <taxon>Tracheophyta</taxon>
        <taxon>Spermatophyta</taxon>
        <taxon>Magnoliopsida</taxon>
        <taxon>eudicotyledons</taxon>
        <taxon>Gunneridae</taxon>
        <taxon>Pentapetalae</taxon>
        <taxon>asterids</taxon>
        <taxon>lamiids</taxon>
        <taxon>Solanales</taxon>
        <taxon>Solanaceae</taxon>
        <taxon>Solanoideae</taxon>
        <taxon>Solaneae</taxon>
        <taxon>Solanum</taxon>
    </lineage>
</organism>
<reference evidence="1 2" key="1">
    <citation type="journal article" date="2021" name="bioRxiv">
        <title>Chromosome-scale and haplotype-resolved genome assembly of a tetraploid potato cultivar.</title>
        <authorList>
            <person name="Sun H."/>
            <person name="Jiao W.-B."/>
            <person name="Krause K."/>
            <person name="Campoy J.A."/>
            <person name="Goel M."/>
            <person name="Folz-Donahue K."/>
            <person name="Kukat C."/>
            <person name="Huettel B."/>
            <person name="Schneeberger K."/>
        </authorList>
    </citation>
    <scope>NUCLEOTIDE SEQUENCE [LARGE SCALE GENOMIC DNA]</scope>
    <source>
        <strain evidence="1">SolTubOtavaFocal</strain>
        <tissue evidence="1">Leaves</tissue>
    </source>
</reference>
<proteinExistence type="predicted"/>
<name>A0ABQ7VYZ0_SOLTU</name>
<dbReference type="EMBL" id="JAIVGD010000005">
    <property type="protein sequence ID" value="KAH0773711.1"/>
    <property type="molecule type" value="Genomic_DNA"/>
</dbReference>
<evidence type="ECO:0000313" key="2">
    <source>
        <dbReference type="Proteomes" id="UP000826656"/>
    </source>
</evidence>
<accession>A0ABQ7VYZ0</accession>
<evidence type="ECO:0000313" key="1">
    <source>
        <dbReference type="EMBL" id="KAH0773711.1"/>
    </source>
</evidence>
<gene>
    <name evidence="1" type="ORF">KY290_010848</name>
</gene>
<dbReference type="Proteomes" id="UP000826656">
    <property type="component" value="Unassembled WGS sequence"/>
</dbReference>
<keyword evidence="2" id="KW-1185">Reference proteome</keyword>
<comment type="caution">
    <text evidence="1">The sequence shown here is derived from an EMBL/GenBank/DDBJ whole genome shotgun (WGS) entry which is preliminary data.</text>
</comment>